<name>A0A516KED5_9BACI</name>
<dbReference type="OrthoDB" id="1806521at2"/>
<evidence type="ECO:0000313" key="2">
    <source>
        <dbReference type="Proteomes" id="UP000315215"/>
    </source>
</evidence>
<evidence type="ECO:0000313" key="1">
    <source>
        <dbReference type="EMBL" id="QDP39773.1"/>
    </source>
</evidence>
<proteinExistence type="predicted"/>
<dbReference type="AlphaFoldDB" id="A0A516KED5"/>
<dbReference type="SUPFAM" id="SSF49764">
    <property type="entry name" value="HSP20-like chaperones"/>
    <property type="match status" value="1"/>
</dbReference>
<protein>
    <recommendedName>
        <fullName evidence="3">Hsp20/alpha crystallin family protein</fullName>
    </recommendedName>
</protein>
<evidence type="ECO:0008006" key="3">
    <source>
        <dbReference type="Google" id="ProtNLM"/>
    </source>
</evidence>
<dbReference type="EMBL" id="CP041666">
    <property type="protein sequence ID" value="QDP39773.1"/>
    <property type="molecule type" value="Genomic_DNA"/>
</dbReference>
<keyword evidence="2" id="KW-1185">Reference proteome</keyword>
<dbReference type="RefSeq" id="WP_143892683.1">
    <property type="nucleotide sequence ID" value="NZ_CP041666.1"/>
</dbReference>
<accession>A0A516KED5</accession>
<sequence length="167" mass="19810">MDPFNFQKMFRNMQPTHTFSPDYLKDIKWMVDQYKQVLDDDFWNSIHGMGRQKKQVYNSIPLETWENDTYLFLSAFVPGLVDVNHVKLSFLSDKRVLIKAKPNRPQPATSTKMIESDFHDGILEREMDFPYPVHKDNYHVTVDNSIATFIFRKREANKKEESIPVDF</sequence>
<dbReference type="InterPro" id="IPR008978">
    <property type="entry name" value="HSP20-like_chaperone"/>
</dbReference>
<reference evidence="1 2" key="1">
    <citation type="submission" date="2019-07" db="EMBL/GenBank/DDBJ databases">
        <authorList>
            <person name="Li J."/>
        </authorList>
    </citation>
    <scope>NUCLEOTIDE SEQUENCE [LARGE SCALE GENOMIC DNA]</scope>
    <source>
        <strain evidence="1 2">TKL69</strain>
    </source>
</reference>
<organism evidence="1 2">
    <name type="scientific">Radiobacillus deserti</name>
    <dbReference type="NCBI Taxonomy" id="2594883"/>
    <lineage>
        <taxon>Bacteria</taxon>
        <taxon>Bacillati</taxon>
        <taxon>Bacillota</taxon>
        <taxon>Bacilli</taxon>
        <taxon>Bacillales</taxon>
        <taxon>Bacillaceae</taxon>
        <taxon>Radiobacillus</taxon>
    </lineage>
</organism>
<dbReference type="KEGG" id="aqt:FN924_06065"/>
<gene>
    <name evidence="1" type="ORF">FN924_06065</name>
</gene>
<dbReference type="Proteomes" id="UP000315215">
    <property type="component" value="Chromosome"/>
</dbReference>
<dbReference type="Gene3D" id="2.60.40.790">
    <property type="match status" value="1"/>
</dbReference>